<organism evidence="1 2">
    <name type="scientific">Mycobacterium intermedium</name>
    <dbReference type="NCBI Taxonomy" id="28445"/>
    <lineage>
        <taxon>Bacteria</taxon>
        <taxon>Bacillati</taxon>
        <taxon>Actinomycetota</taxon>
        <taxon>Actinomycetes</taxon>
        <taxon>Mycobacteriales</taxon>
        <taxon>Mycobacteriaceae</taxon>
        <taxon>Mycobacterium</taxon>
        <taxon>Mycobacterium simiae complex</taxon>
    </lineage>
</organism>
<dbReference type="EMBL" id="MVHT01000054">
    <property type="protein sequence ID" value="ORB00263.1"/>
    <property type="molecule type" value="Genomic_DNA"/>
</dbReference>
<proteinExistence type="predicted"/>
<dbReference type="AlphaFoldDB" id="A0A1E3SEU9"/>
<dbReference type="STRING" id="28445.BHQ20_11855"/>
<accession>A0A1E3SEU9</accession>
<keyword evidence="2" id="KW-1185">Reference proteome</keyword>
<evidence type="ECO:0000313" key="2">
    <source>
        <dbReference type="Proteomes" id="UP000192739"/>
    </source>
</evidence>
<sequence length="160" mass="17595">MTTHPDIVIVCDHGREGDGRIELDRCDLVAPILWADDDQGWLPQPPVIASYLDGDDRVRGAVGQPYARGQWTRLKWEFICPKYTTGAIRTCTREPVALRQDSLQTLCERLSDSAFVVELAESAPHTIAVQMGIATPGLSDSAVVLTLHLFSLLARNTPGK</sequence>
<reference evidence="1 2" key="1">
    <citation type="submission" date="2017-02" db="EMBL/GenBank/DDBJ databases">
        <title>The new phylogeny of genus Mycobacterium.</title>
        <authorList>
            <person name="Tortoli E."/>
            <person name="Trovato A."/>
            <person name="Cirillo D.M."/>
        </authorList>
    </citation>
    <scope>NUCLEOTIDE SEQUENCE [LARGE SCALE GENOMIC DNA]</scope>
    <source>
        <strain evidence="1 2">DSM 44049</strain>
    </source>
</reference>
<name>A0A1E3SEU9_MYCIE</name>
<dbReference type="RefSeq" id="WP_069419331.1">
    <property type="nucleotide sequence ID" value="NZ_CBCRZH010000050.1"/>
</dbReference>
<gene>
    <name evidence="1" type="ORF">BST27_18545</name>
</gene>
<dbReference type="OrthoDB" id="4752967at2"/>
<protein>
    <submittedName>
        <fullName evidence="1">Uncharacterized protein</fullName>
    </submittedName>
</protein>
<comment type="caution">
    <text evidence="1">The sequence shown here is derived from an EMBL/GenBank/DDBJ whole genome shotgun (WGS) entry which is preliminary data.</text>
</comment>
<evidence type="ECO:0000313" key="1">
    <source>
        <dbReference type="EMBL" id="ORB00263.1"/>
    </source>
</evidence>
<dbReference type="Proteomes" id="UP000192739">
    <property type="component" value="Unassembled WGS sequence"/>
</dbReference>